<dbReference type="EMBL" id="JAEPRD010000011">
    <property type="protein sequence ID" value="KAG2210439.1"/>
    <property type="molecule type" value="Genomic_DNA"/>
</dbReference>
<evidence type="ECO:0000256" key="1">
    <source>
        <dbReference type="SAM" id="MobiDB-lite"/>
    </source>
</evidence>
<name>A0A8H7RGA2_9FUNG</name>
<keyword evidence="3" id="KW-1185">Reference proteome</keyword>
<gene>
    <name evidence="2" type="ORF">INT47_002381</name>
</gene>
<reference evidence="2" key="1">
    <citation type="submission" date="2020-12" db="EMBL/GenBank/DDBJ databases">
        <title>Metabolic potential, ecology and presence of endohyphal bacteria is reflected in genomic diversity of Mucoromycotina.</title>
        <authorList>
            <person name="Muszewska A."/>
            <person name="Okrasinska A."/>
            <person name="Steczkiewicz K."/>
            <person name="Drgas O."/>
            <person name="Orlowska M."/>
            <person name="Perlinska-Lenart U."/>
            <person name="Aleksandrzak-Piekarczyk T."/>
            <person name="Szatraj K."/>
            <person name="Zielenkiewicz U."/>
            <person name="Pilsyk S."/>
            <person name="Malc E."/>
            <person name="Mieczkowski P."/>
            <person name="Kruszewska J.S."/>
            <person name="Biernat P."/>
            <person name="Pawlowska J."/>
        </authorList>
    </citation>
    <scope>NUCLEOTIDE SEQUENCE</scope>
    <source>
        <strain evidence="2">WA0000017839</strain>
    </source>
</reference>
<feature type="region of interest" description="Disordered" evidence="1">
    <location>
        <begin position="46"/>
        <end position="66"/>
    </location>
</feature>
<evidence type="ECO:0000313" key="3">
    <source>
        <dbReference type="Proteomes" id="UP000603453"/>
    </source>
</evidence>
<protein>
    <recommendedName>
        <fullName evidence="4">Reverse transcriptase</fullName>
    </recommendedName>
</protein>
<evidence type="ECO:0008006" key="4">
    <source>
        <dbReference type="Google" id="ProtNLM"/>
    </source>
</evidence>
<dbReference type="Proteomes" id="UP000603453">
    <property type="component" value="Unassembled WGS sequence"/>
</dbReference>
<sequence>MIETLQQELVDISALKAGVVWREKGKKSAKYLKAIHKNRTAQQYMSGIQVPSSNSDNPPTVSDDTDQMKTSAHQFYQHLYDAEPVWDDAIKDYLDDIQLTKTLDSNDAATLVKPFTINELIDQASRLTKQSSPGADGLSYPYLAILFQIPMLERLVTDLYNQALDGVFPTLWQDIRVRLLPKKGDLSLLKNWLRNSRDKATN</sequence>
<proteinExistence type="predicted"/>
<organism evidence="2 3">
    <name type="scientific">Mucor saturninus</name>
    <dbReference type="NCBI Taxonomy" id="64648"/>
    <lineage>
        <taxon>Eukaryota</taxon>
        <taxon>Fungi</taxon>
        <taxon>Fungi incertae sedis</taxon>
        <taxon>Mucoromycota</taxon>
        <taxon>Mucoromycotina</taxon>
        <taxon>Mucoromycetes</taxon>
        <taxon>Mucorales</taxon>
        <taxon>Mucorineae</taxon>
        <taxon>Mucoraceae</taxon>
        <taxon>Mucor</taxon>
    </lineage>
</organism>
<dbReference type="OrthoDB" id="2207227at2759"/>
<evidence type="ECO:0000313" key="2">
    <source>
        <dbReference type="EMBL" id="KAG2210439.1"/>
    </source>
</evidence>
<accession>A0A8H7RGA2</accession>
<comment type="caution">
    <text evidence="2">The sequence shown here is derived from an EMBL/GenBank/DDBJ whole genome shotgun (WGS) entry which is preliminary data.</text>
</comment>
<dbReference type="AlphaFoldDB" id="A0A8H7RGA2"/>